<dbReference type="KEGG" id="vg:5729559"/>
<protein>
    <submittedName>
        <fullName evidence="1">Uncharacterized protein</fullName>
    </submittedName>
</protein>
<dbReference type="OrthoDB" id="7433at10239"/>
<accession>Q50I51</accession>
<dbReference type="RefSeq" id="YP_001542637.1">
    <property type="nucleotide sequence ID" value="NC_009965.1"/>
</dbReference>
<evidence type="ECO:0000313" key="2">
    <source>
        <dbReference type="Proteomes" id="UP000001777"/>
    </source>
</evidence>
<proteinExistence type="predicted"/>
<sequence length="318" mass="35643">MCFGEYLHMSITYASISDLLAKPFQRLTSSMWNAVVLELNQVYFGGSLIDRKLFVDNNLYVPQNLFAMTGDFYNEVYVAGQPVLTEQDPIYIAGFISTAYNQISAILASQQQLYTAISNIPHSLGNIAYPLDVLYRNLQSIQSGFYGILQQFLYQTAQNFNVFLGELYKLSESPVFNEWYTLYNTNAILQQALNVYLPKTLTTLADTVIYDLFYMYLATATLANAINKLTVYLSPSSVQGLSISVGQSPAPIYSGPALQTVKIILQNLSNYIIYIGNSIYNNFPILPNNNVEFRISNPANVYAWSTGPATVYALFEVT</sequence>
<dbReference type="EMBL" id="AJ875026">
    <property type="protein sequence ID" value="CAI44175.1"/>
    <property type="molecule type" value="Genomic_DNA"/>
</dbReference>
<name>Q50I51_9VIRU</name>
<dbReference type="GeneID" id="5729559"/>
<dbReference type="Proteomes" id="UP000001777">
    <property type="component" value="Segment"/>
</dbReference>
<organism evidence="1 2">
    <name type="scientific">Acidianus rod-shaped virus 1</name>
    <dbReference type="NCBI Taxonomy" id="309181"/>
    <lineage>
        <taxon>Viruses</taxon>
        <taxon>Adnaviria</taxon>
        <taxon>Zilligvirae</taxon>
        <taxon>Taleaviricota</taxon>
        <taxon>Tokiviricetes</taxon>
        <taxon>Ligamenvirales</taxon>
        <taxon>Rudiviridae</taxon>
        <taxon>Itarudivirus</taxon>
        <taxon>Itarudivirus pozzuoliense</taxon>
        <taxon>Itarudivirus ARV1</taxon>
    </lineage>
</organism>
<reference evidence="1 2" key="1">
    <citation type="journal article" date="2005" name="Virology">
        <title>A novel rudivirus, ARV1, of the hyperthermophilic archaeal genus Acidianus.</title>
        <authorList>
            <person name="Vestergaard G."/>
            <person name="Haring M."/>
            <person name="Peng X."/>
            <person name="Rachel R."/>
            <person name="Garrett R.A."/>
            <person name="Prangishvili D."/>
        </authorList>
    </citation>
    <scope>NUCLEOTIDE SEQUENCE</scope>
</reference>
<keyword evidence="2" id="KW-1185">Reference proteome</keyword>
<evidence type="ECO:0000313" key="1">
    <source>
        <dbReference type="EMBL" id="CAI44175.1"/>
    </source>
</evidence>